<organism evidence="1 2">
    <name type="scientific">Corynebacterium tapiri</name>
    <dbReference type="NCBI Taxonomy" id="1448266"/>
    <lineage>
        <taxon>Bacteria</taxon>
        <taxon>Bacillati</taxon>
        <taxon>Actinomycetota</taxon>
        <taxon>Actinomycetes</taxon>
        <taxon>Mycobacteriales</taxon>
        <taxon>Corynebacteriaceae</taxon>
        <taxon>Corynebacterium</taxon>
    </lineage>
</organism>
<proteinExistence type="predicted"/>
<name>A0A5C4U2X5_9CORY</name>
<comment type="caution">
    <text evidence="1">The sequence shown here is derived from an EMBL/GenBank/DDBJ whole genome shotgun (WGS) entry which is preliminary data.</text>
</comment>
<dbReference type="InterPro" id="IPR045522">
    <property type="entry name" value="DUF6474"/>
</dbReference>
<keyword evidence="2" id="KW-1185">Reference proteome</keyword>
<sequence length="211" mass="24070">MGVLGSINKTLAKNRQAIKAAQTQARQEVKASAKHLRRREELLTKLEKNLIKAEKKGLKNQRKHELKLAKTEYERRKAGKFNKDSVDRYIRAGRMAAPVLLPLIYRGITQLRDTTQEKRARRAGVTRDQLAQFSGHGAGLQARIQGIRNSLPESSVSPGLRRDLDEQLESLHRATNNAEFMTPDQRRRAHHAISVDIDRVTQEIQAELTRR</sequence>
<protein>
    <submittedName>
        <fullName evidence="1">Uncharacterized protein</fullName>
    </submittedName>
</protein>
<dbReference type="Proteomes" id="UP000312032">
    <property type="component" value="Unassembled WGS sequence"/>
</dbReference>
<dbReference type="Pfam" id="PF20079">
    <property type="entry name" value="DUF6474"/>
    <property type="match status" value="1"/>
</dbReference>
<dbReference type="EMBL" id="VDHJ01000019">
    <property type="protein sequence ID" value="TNL94642.1"/>
    <property type="molecule type" value="Genomic_DNA"/>
</dbReference>
<dbReference type="RefSeq" id="WP_139466408.1">
    <property type="nucleotide sequence ID" value="NZ_VDHJ01000019.1"/>
</dbReference>
<accession>A0A5C4U2X5</accession>
<evidence type="ECO:0000313" key="1">
    <source>
        <dbReference type="EMBL" id="TNL94642.1"/>
    </source>
</evidence>
<evidence type="ECO:0000313" key="2">
    <source>
        <dbReference type="Proteomes" id="UP000312032"/>
    </source>
</evidence>
<gene>
    <name evidence="1" type="ORF">FHE74_10195</name>
</gene>
<dbReference type="AlphaFoldDB" id="A0A5C4U2X5"/>
<dbReference type="OrthoDB" id="4424402at2"/>
<reference evidence="1 2" key="1">
    <citation type="submission" date="2019-06" db="EMBL/GenBank/DDBJ databases">
        <authorList>
            <person name="Li J."/>
        </authorList>
    </citation>
    <scope>NUCLEOTIDE SEQUENCE [LARGE SCALE GENOMIC DNA]</scope>
    <source>
        <strain evidence="1 2">LMG 28165</strain>
    </source>
</reference>